<dbReference type="Gene3D" id="3.40.50.10770">
    <property type="entry name" value="Hypothetical protein VC1899 like domain (Restriction endonuclease-like)"/>
    <property type="match status" value="1"/>
</dbReference>
<dbReference type="STRING" id="176090.SSIN_1834"/>
<evidence type="ECO:0000313" key="4">
    <source>
        <dbReference type="Proteomes" id="UP000030019"/>
    </source>
</evidence>
<protein>
    <submittedName>
        <fullName evidence="3">CRISPR-associated protein Csm6</fullName>
    </submittedName>
</protein>
<evidence type="ECO:0000313" key="3">
    <source>
        <dbReference type="EMBL" id="KGM36477.1"/>
    </source>
</evidence>
<organism evidence="3 4">
    <name type="scientific">Streptococcus sinensis</name>
    <dbReference type="NCBI Taxonomy" id="176090"/>
    <lineage>
        <taxon>Bacteria</taxon>
        <taxon>Bacillati</taxon>
        <taxon>Bacillota</taxon>
        <taxon>Bacilli</taxon>
        <taxon>Lactobacillales</taxon>
        <taxon>Streptococcaceae</taxon>
        <taxon>Streptococcus</taxon>
    </lineage>
</organism>
<name>A0A0A0DHN2_9STRE</name>
<dbReference type="Pfam" id="PF22208">
    <property type="entry name" value="Cas_Csm6_CARF"/>
    <property type="match status" value="1"/>
</dbReference>
<keyword evidence="4" id="KW-1185">Reference proteome</keyword>
<gene>
    <name evidence="3" type="ORF">SSIN_1834</name>
</gene>
<proteinExistence type="predicted"/>
<reference evidence="3 4" key="1">
    <citation type="submission" date="2014-06" db="EMBL/GenBank/DDBJ databases">
        <authorList>
            <person name="Teng J.L."/>
            <person name="Huang Y."/>
            <person name="Tse H."/>
            <person name="Lau S.K."/>
            <person name="Woo P.C."/>
        </authorList>
    </citation>
    <scope>NUCLEOTIDE SEQUENCE [LARGE SCALE GENOMIC DNA]</scope>
    <source>
        <strain evidence="3 4">HKU4</strain>
    </source>
</reference>
<dbReference type="InterPro" id="IPR013489">
    <property type="entry name" value="CRISPR-assoc_prot_Csm6"/>
</dbReference>
<dbReference type="EMBL" id="JPEN01000103">
    <property type="protein sequence ID" value="KGM36477.1"/>
    <property type="molecule type" value="Genomic_DNA"/>
</dbReference>
<dbReference type="InterPro" id="IPR053955">
    <property type="entry name" value="Csm6_CARF"/>
</dbReference>
<evidence type="ECO:0000259" key="2">
    <source>
        <dbReference type="Pfam" id="PF22208"/>
    </source>
</evidence>
<dbReference type="Pfam" id="PF09659">
    <property type="entry name" value="Cas_Csm6_HEPN"/>
    <property type="match status" value="1"/>
</dbReference>
<dbReference type="InterPro" id="IPR053941">
    <property type="entry name" value="Csm6_HEPN"/>
</dbReference>
<dbReference type="AlphaFoldDB" id="A0A0A0DHN2"/>
<feature type="domain" description="Csm6 HEPN" evidence="1">
    <location>
        <begin position="294"/>
        <end position="338"/>
    </location>
</feature>
<evidence type="ECO:0000259" key="1">
    <source>
        <dbReference type="Pfam" id="PF09659"/>
    </source>
</evidence>
<dbReference type="Proteomes" id="UP000030019">
    <property type="component" value="Unassembled WGS sequence"/>
</dbReference>
<dbReference type="NCBIfam" id="TIGR02672">
    <property type="entry name" value="cas_csm6"/>
    <property type="match status" value="1"/>
</dbReference>
<sequence length="437" mass="50850">MKTLITFISQYDPIGVEFVDTKQDNVDGRQKRFRPNFGQELTVASVKNYENDDYKLRISDGAALFIIKNELPDKIIVIYSDEMKVKQENFEAAVQAVYDGKEAPVIQNEHVKEGIHEFDTMYKFVEEILNREDMSQGNYVLNVTSGTPQCQAAMYAINFVKDYDTRLARVNSPRSEKTNQSNQGAPWFETATFKYFLEKQASDYKDNRQLGIEKGKKFKNNLLQRTYKDFILKYEYKAALDILKASPDIISNKQDQENSKHILENMISVFQKQGVLEELAADADLKCGETDEFQKVLNYYLMIDILNRRGQVTDVLVKAKSFAEFILKSVIERRHPDLEVIKKIKRINIFDMIKILNHYHEYSEFETPISKVQDVNPQRNQVAHGLAEISVEQEELDELVKGLKELVTAAYSHINDSAYQKYFDYYDTKNQELIRYL</sequence>
<dbReference type="RefSeq" id="WP_037618081.1">
    <property type="nucleotide sequence ID" value="NZ_JPEN01000103.1"/>
</dbReference>
<accession>A0A0A0DHN2</accession>
<comment type="caution">
    <text evidence="3">The sequence shown here is derived from an EMBL/GenBank/DDBJ whole genome shotgun (WGS) entry which is preliminary data.</text>
</comment>
<feature type="domain" description="Csm6 CARF" evidence="2">
    <location>
        <begin position="113"/>
        <end position="194"/>
    </location>
</feature>
<dbReference type="PATRIC" id="fig|176090.4.peg.1781"/>